<keyword evidence="2" id="KW-0058">Aromatic hydrocarbons catabolism</keyword>
<dbReference type="Gene3D" id="3.40.50.1820">
    <property type="entry name" value="alpha/beta hydrolase"/>
    <property type="match status" value="1"/>
</dbReference>
<dbReference type="GO" id="GO:0004301">
    <property type="term" value="F:epoxide hydrolase activity"/>
    <property type="evidence" value="ECO:0007669"/>
    <property type="project" value="TreeGrafter"/>
</dbReference>
<sequence length="384" mass="42851">MKAFEVHVGDTEIADLNARLDATRWPREEPADAGWNYGASMAYVRELCAHWRDAFDWRAVEARINGFDNFTADVDGIDIHFILEKGSGAQPTPLILTHGWPGSIVEFLEVIEPLAHPERFGGDAEDGFDVIVPSLPGYGFSGAPPKAIDCRETARLWRGLMVDVLGYQGFIAQGGDWGCLVTSWLGLNHADVCKAIHQNMWILRPARDDSRPYDAEEKAWTGRRRQLMATETAYQAIQSTKSQTLAYGLTDSPAGLAAWIAEKFHRWGDTGGDIESRFSKDRLLANIALYWFTATINTSAWMYRSIIESDNFIAPPGRKIEVPTGVAHFPGDIFATPPRQWVERVANVVHWTDMPAGGHFAAMEEPALFVDDIRAFRRLVEADS</sequence>
<comment type="caution">
    <text evidence="6">The sequence shown here is derived from an EMBL/GenBank/DDBJ whole genome shotgun (WGS) entry which is preliminary data.</text>
</comment>
<accession>A0A2M9FYD5</accession>
<dbReference type="PANTHER" id="PTHR21661:SF35">
    <property type="entry name" value="EPOXIDE HYDROLASE"/>
    <property type="match status" value="1"/>
</dbReference>
<feature type="active site" description="Proton donor" evidence="4">
    <location>
        <position position="303"/>
    </location>
</feature>
<dbReference type="InterPro" id="IPR000639">
    <property type="entry name" value="Epox_hydrolase-like"/>
</dbReference>
<dbReference type="AlphaFoldDB" id="A0A2M9FYD5"/>
<keyword evidence="7" id="KW-1185">Reference proteome</keyword>
<evidence type="ECO:0000313" key="7">
    <source>
        <dbReference type="Proteomes" id="UP000229498"/>
    </source>
</evidence>
<dbReference type="InterPro" id="IPR029058">
    <property type="entry name" value="AB_hydrolase_fold"/>
</dbReference>
<keyword evidence="3 6" id="KW-0378">Hydrolase</keyword>
<dbReference type="PIRSF" id="PIRSF001112">
    <property type="entry name" value="Epoxide_hydrolase"/>
    <property type="match status" value="1"/>
</dbReference>
<dbReference type="PRINTS" id="PR00412">
    <property type="entry name" value="EPOXHYDRLASE"/>
</dbReference>
<reference evidence="6 7" key="1">
    <citation type="submission" date="2017-11" db="EMBL/GenBank/DDBJ databases">
        <title>Draft genome sequence of Rhizobiales bacterium SY3-13.</title>
        <authorList>
            <person name="Sun C."/>
        </authorList>
    </citation>
    <scope>NUCLEOTIDE SEQUENCE [LARGE SCALE GENOMIC DNA]</scope>
    <source>
        <strain evidence="6 7">SY3-13</strain>
    </source>
</reference>
<evidence type="ECO:0000256" key="3">
    <source>
        <dbReference type="ARBA" id="ARBA00022801"/>
    </source>
</evidence>
<feature type="active site" description="Proton acceptor" evidence="4">
    <location>
        <position position="359"/>
    </location>
</feature>
<feature type="domain" description="Epoxide hydrolase N-terminal" evidence="5">
    <location>
        <begin position="2"/>
        <end position="107"/>
    </location>
</feature>
<dbReference type="Pfam" id="PF06441">
    <property type="entry name" value="EHN"/>
    <property type="match status" value="1"/>
</dbReference>
<evidence type="ECO:0000256" key="4">
    <source>
        <dbReference type="PIRSR" id="PIRSR001112-1"/>
    </source>
</evidence>
<dbReference type="Proteomes" id="UP000229498">
    <property type="component" value="Unassembled WGS sequence"/>
</dbReference>
<gene>
    <name evidence="6" type="ORF">CVT23_17375</name>
</gene>
<evidence type="ECO:0000256" key="1">
    <source>
        <dbReference type="ARBA" id="ARBA00010088"/>
    </source>
</evidence>
<dbReference type="OrthoDB" id="27092at2"/>
<feature type="active site" description="Nucleophile" evidence="4">
    <location>
        <position position="176"/>
    </location>
</feature>
<dbReference type="GO" id="GO:0097176">
    <property type="term" value="P:epoxide metabolic process"/>
    <property type="evidence" value="ECO:0007669"/>
    <property type="project" value="TreeGrafter"/>
</dbReference>
<dbReference type="SUPFAM" id="SSF53474">
    <property type="entry name" value="alpha/beta-Hydrolases"/>
    <property type="match status" value="1"/>
</dbReference>
<evidence type="ECO:0000259" key="5">
    <source>
        <dbReference type="Pfam" id="PF06441"/>
    </source>
</evidence>
<dbReference type="PANTHER" id="PTHR21661">
    <property type="entry name" value="EPOXIDE HYDROLASE 1-RELATED"/>
    <property type="match status" value="1"/>
</dbReference>
<organism evidence="6 7">
    <name type="scientific">Minwuia thermotolerans</name>
    <dbReference type="NCBI Taxonomy" id="2056226"/>
    <lineage>
        <taxon>Bacteria</taxon>
        <taxon>Pseudomonadati</taxon>
        <taxon>Pseudomonadota</taxon>
        <taxon>Alphaproteobacteria</taxon>
        <taxon>Minwuiales</taxon>
        <taxon>Minwuiaceae</taxon>
        <taxon>Minwuia</taxon>
    </lineage>
</organism>
<dbReference type="InterPro" id="IPR010497">
    <property type="entry name" value="Epoxide_hydro_N"/>
</dbReference>
<proteinExistence type="inferred from homology"/>
<dbReference type="EMBL" id="PHIG01000044">
    <property type="protein sequence ID" value="PJK28468.1"/>
    <property type="molecule type" value="Genomic_DNA"/>
</dbReference>
<dbReference type="InterPro" id="IPR016292">
    <property type="entry name" value="Epoxide_hydrolase"/>
</dbReference>
<evidence type="ECO:0000313" key="6">
    <source>
        <dbReference type="EMBL" id="PJK28468.1"/>
    </source>
</evidence>
<evidence type="ECO:0000256" key="2">
    <source>
        <dbReference type="ARBA" id="ARBA00022797"/>
    </source>
</evidence>
<comment type="similarity">
    <text evidence="1">Belongs to the peptidase S33 family.</text>
</comment>
<dbReference type="RefSeq" id="WP_109795717.1">
    <property type="nucleotide sequence ID" value="NZ_PHIG01000044.1"/>
</dbReference>
<name>A0A2M9FYD5_9PROT</name>
<protein>
    <submittedName>
        <fullName evidence="6">Epoxide hydrolase</fullName>
    </submittedName>
</protein>